<evidence type="ECO:0000259" key="10">
    <source>
        <dbReference type="PROSITE" id="PS50894"/>
    </source>
</evidence>
<evidence type="ECO:0000259" key="8">
    <source>
        <dbReference type="PROSITE" id="PS50109"/>
    </source>
</evidence>
<evidence type="ECO:0000256" key="5">
    <source>
        <dbReference type="ARBA" id="ARBA00022777"/>
    </source>
</evidence>
<dbReference type="SUPFAM" id="SSF47226">
    <property type="entry name" value="Histidine-containing phosphotransfer domain, HPT domain"/>
    <property type="match status" value="1"/>
</dbReference>
<evidence type="ECO:0000256" key="1">
    <source>
        <dbReference type="ARBA" id="ARBA00000085"/>
    </source>
</evidence>
<dbReference type="InterPro" id="IPR003594">
    <property type="entry name" value="HATPase_dom"/>
</dbReference>
<dbReference type="InterPro" id="IPR004105">
    <property type="entry name" value="CheA-like_dim"/>
</dbReference>
<name>A0ABZ2M599_9BACT</name>
<keyword evidence="3 6" id="KW-0597">Phosphoprotein</keyword>
<dbReference type="SMART" id="SM00387">
    <property type="entry name" value="HATPase_c"/>
    <property type="match status" value="1"/>
</dbReference>
<feature type="region of interest" description="Disordered" evidence="7">
    <location>
        <begin position="829"/>
        <end position="854"/>
    </location>
</feature>
<dbReference type="InterPro" id="IPR008207">
    <property type="entry name" value="Sig_transdc_His_kin_Hpt_dom"/>
</dbReference>
<gene>
    <name evidence="11" type="ORF">LZC94_04900</name>
</gene>
<evidence type="ECO:0000256" key="3">
    <source>
        <dbReference type="ARBA" id="ARBA00022553"/>
    </source>
</evidence>
<dbReference type="SUPFAM" id="SSF50341">
    <property type="entry name" value="CheW-like"/>
    <property type="match status" value="1"/>
</dbReference>
<dbReference type="PANTHER" id="PTHR43395:SF1">
    <property type="entry name" value="CHEMOTAXIS PROTEIN CHEA"/>
    <property type="match status" value="1"/>
</dbReference>
<dbReference type="Pfam" id="PF01584">
    <property type="entry name" value="CheW"/>
    <property type="match status" value="1"/>
</dbReference>
<dbReference type="InterPro" id="IPR036061">
    <property type="entry name" value="CheW-like_dom_sf"/>
</dbReference>
<dbReference type="InterPro" id="IPR036097">
    <property type="entry name" value="HisK_dim/P_sf"/>
</dbReference>
<dbReference type="SMART" id="SM00073">
    <property type="entry name" value="HPT"/>
    <property type="match status" value="1"/>
</dbReference>
<dbReference type="PROSITE" id="PS50894">
    <property type="entry name" value="HPT"/>
    <property type="match status" value="1"/>
</dbReference>
<dbReference type="InterPro" id="IPR002545">
    <property type="entry name" value="CheW-lke_dom"/>
</dbReference>
<dbReference type="SUPFAM" id="SSF55874">
    <property type="entry name" value="ATPase domain of HSP90 chaperone/DNA topoisomerase II/histidine kinase"/>
    <property type="match status" value="1"/>
</dbReference>
<evidence type="ECO:0000259" key="9">
    <source>
        <dbReference type="PROSITE" id="PS50851"/>
    </source>
</evidence>
<dbReference type="Pfam" id="PF02895">
    <property type="entry name" value="H-kinase_dim"/>
    <property type="match status" value="1"/>
</dbReference>
<dbReference type="Gene3D" id="3.30.565.10">
    <property type="entry name" value="Histidine kinase-like ATPase, C-terminal domain"/>
    <property type="match status" value="1"/>
</dbReference>
<dbReference type="PRINTS" id="PR00344">
    <property type="entry name" value="BCTRLSENSOR"/>
</dbReference>
<keyword evidence="12" id="KW-1185">Reference proteome</keyword>
<dbReference type="InterPro" id="IPR051315">
    <property type="entry name" value="Bact_Chemotaxis_CheA"/>
</dbReference>
<feature type="region of interest" description="Disordered" evidence="7">
    <location>
        <begin position="393"/>
        <end position="419"/>
    </location>
</feature>
<keyword evidence="4" id="KW-0808">Transferase</keyword>
<feature type="domain" description="Histidine kinase" evidence="8">
    <location>
        <begin position="422"/>
        <end position="680"/>
    </location>
</feature>
<dbReference type="Pfam" id="PF01627">
    <property type="entry name" value="Hpt"/>
    <property type="match status" value="1"/>
</dbReference>
<evidence type="ECO:0000256" key="2">
    <source>
        <dbReference type="ARBA" id="ARBA00012438"/>
    </source>
</evidence>
<keyword evidence="5" id="KW-0418">Kinase</keyword>
<dbReference type="SMART" id="SM00260">
    <property type="entry name" value="CheW"/>
    <property type="match status" value="1"/>
</dbReference>
<sequence>MAEHGGGGRGDPGDKAREEFFSEAQELIDGLGRDLLALDAVSKGGRTDPELINDIFRAVHTLKGLAGLFGATLMSGLSHELEDVLDDLRLGRLDLTAAVLDVLFRAVELYARILAAERSDTPEEPAQEVKALLHLLGQVSQRRGGGGASPVAQYELDPGLLGVLTEYEEYRLRTNISQGVSLFRIRVQFRLDTIDSALDELKARARPHGEIITYLPTGAGGDSDSIELEILLASHAPLPVLEAALGGSYALIEEVQRRGPRSKPPPTVAPYAPEPPQPVPPGSQAPDESPEPRSTFHPGPIERPEPPAPGFPATEEDVFGAEFHTIAPTGQMPVVEPRPSAMPPMQREIPLPVVWGRETSTTSSTPSDFPPPHPPIGDVRFTHRSRATDVDDILRSIPPPPPAEKPQSYPPAAAGREMSLRSVSQTVRVDIRKLDHLMNIVGELAITRTSLAKLSDKVRLRPEMRSLANELYRLHRAFERNLAQMQNGILEVRMVPLGQAFDKLARIVRQISREHDKQVNLVVTGAETEIDKLIVEELSDPLMHMIRNAIDHGIEQREERERVGKPTVGTIALNAFQKGNHVVIEVEDDGAGMNTQVLLASAVRRGLLTREQAAELLPHEILGLVFLPGFTTRGEATDLSGRGVGMDIVKTNISRMGGIIDISSEVGIGTKMTITLPITLAVISVLVIEIAGRTYAIPLASVEEAIVFDEREVRAVEEREVMNQRGRTLPICRLWKLFGHAPLEPLEPTKNEKRFVVIAAVGNRKLGFVVDRLVGQQDIVIKALGKSLARVRGFAGATELGDQRVALVLDVAALVEEVLSGDGERLLEGRGERNEGRALETRTEGKLGDGRARA</sequence>
<dbReference type="PROSITE" id="PS50109">
    <property type="entry name" value="HIS_KIN"/>
    <property type="match status" value="1"/>
</dbReference>
<dbReference type="Gene3D" id="2.30.30.40">
    <property type="entry name" value="SH3 Domains"/>
    <property type="match status" value="1"/>
</dbReference>
<dbReference type="InterPro" id="IPR036890">
    <property type="entry name" value="HATPase_C_sf"/>
</dbReference>
<dbReference type="CDD" id="cd16916">
    <property type="entry name" value="HATPase_CheA-like"/>
    <property type="match status" value="1"/>
</dbReference>
<dbReference type="PANTHER" id="PTHR43395">
    <property type="entry name" value="SENSOR HISTIDINE KINASE CHEA"/>
    <property type="match status" value="1"/>
</dbReference>
<evidence type="ECO:0000313" key="12">
    <source>
        <dbReference type="Proteomes" id="UP001370348"/>
    </source>
</evidence>
<dbReference type="RefSeq" id="WP_394826243.1">
    <property type="nucleotide sequence ID" value="NZ_CP089984.1"/>
</dbReference>
<organism evidence="11 12">
    <name type="scientific">Pendulispora albinea</name>
    <dbReference type="NCBI Taxonomy" id="2741071"/>
    <lineage>
        <taxon>Bacteria</taxon>
        <taxon>Pseudomonadati</taxon>
        <taxon>Myxococcota</taxon>
        <taxon>Myxococcia</taxon>
        <taxon>Myxococcales</taxon>
        <taxon>Sorangiineae</taxon>
        <taxon>Pendulisporaceae</taxon>
        <taxon>Pendulispora</taxon>
    </lineage>
</organism>
<feature type="region of interest" description="Disordered" evidence="7">
    <location>
        <begin position="358"/>
        <end position="380"/>
    </location>
</feature>
<dbReference type="SUPFAM" id="SSF47384">
    <property type="entry name" value="Homodimeric domain of signal transducing histidine kinase"/>
    <property type="match status" value="1"/>
</dbReference>
<dbReference type="Proteomes" id="UP001370348">
    <property type="component" value="Chromosome"/>
</dbReference>
<feature type="region of interest" description="Disordered" evidence="7">
    <location>
        <begin position="256"/>
        <end position="315"/>
    </location>
</feature>
<proteinExistence type="predicted"/>
<dbReference type="CDD" id="cd00731">
    <property type="entry name" value="CheA_reg"/>
    <property type="match status" value="1"/>
</dbReference>
<evidence type="ECO:0000313" key="11">
    <source>
        <dbReference type="EMBL" id="WXB16616.1"/>
    </source>
</evidence>
<feature type="domain" description="CheW-like" evidence="9">
    <location>
        <begin position="682"/>
        <end position="820"/>
    </location>
</feature>
<dbReference type="InterPro" id="IPR036641">
    <property type="entry name" value="HPT_dom_sf"/>
</dbReference>
<feature type="modified residue" description="Phosphohistidine" evidence="6">
    <location>
        <position position="60"/>
    </location>
</feature>
<accession>A0ABZ2M599</accession>
<feature type="compositionally biased region" description="Pro residues" evidence="7">
    <location>
        <begin position="262"/>
        <end position="283"/>
    </location>
</feature>
<dbReference type="CDD" id="cd00088">
    <property type="entry name" value="HPT"/>
    <property type="match status" value="1"/>
</dbReference>
<dbReference type="InterPro" id="IPR004358">
    <property type="entry name" value="Sig_transdc_His_kin-like_C"/>
</dbReference>
<evidence type="ECO:0000256" key="4">
    <source>
        <dbReference type="ARBA" id="ARBA00022679"/>
    </source>
</evidence>
<dbReference type="Gene3D" id="1.20.120.160">
    <property type="entry name" value="HPT domain"/>
    <property type="match status" value="1"/>
</dbReference>
<dbReference type="SMART" id="SM01231">
    <property type="entry name" value="H-kinase_dim"/>
    <property type="match status" value="1"/>
</dbReference>
<dbReference type="PROSITE" id="PS50851">
    <property type="entry name" value="CHEW"/>
    <property type="match status" value="1"/>
</dbReference>
<dbReference type="Gene3D" id="1.10.287.560">
    <property type="entry name" value="Histidine kinase CheA-like, homodimeric domain"/>
    <property type="match status" value="1"/>
</dbReference>
<reference evidence="11 12" key="1">
    <citation type="submission" date="2021-12" db="EMBL/GenBank/DDBJ databases">
        <title>Discovery of the Pendulisporaceae a myxobacterial family with distinct sporulation behavior and unique specialized metabolism.</title>
        <authorList>
            <person name="Garcia R."/>
            <person name="Popoff A."/>
            <person name="Bader C.D."/>
            <person name="Loehr J."/>
            <person name="Walesch S."/>
            <person name="Walt C."/>
            <person name="Boldt J."/>
            <person name="Bunk B."/>
            <person name="Haeckl F.J.F.P.J."/>
            <person name="Gunesch A.P."/>
            <person name="Birkelbach J."/>
            <person name="Nuebel U."/>
            <person name="Pietschmann T."/>
            <person name="Bach T."/>
            <person name="Mueller R."/>
        </authorList>
    </citation>
    <scope>NUCLEOTIDE SEQUENCE [LARGE SCALE GENOMIC DNA]</scope>
    <source>
        <strain evidence="11 12">MSr11954</strain>
    </source>
</reference>
<dbReference type="InterPro" id="IPR037006">
    <property type="entry name" value="CheA-like_homodim_sf"/>
</dbReference>
<evidence type="ECO:0000256" key="7">
    <source>
        <dbReference type="SAM" id="MobiDB-lite"/>
    </source>
</evidence>
<dbReference type="InterPro" id="IPR005467">
    <property type="entry name" value="His_kinase_dom"/>
</dbReference>
<comment type="catalytic activity">
    <reaction evidence="1">
        <text>ATP + protein L-histidine = ADP + protein N-phospho-L-histidine.</text>
        <dbReference type="EC" id="2.7.13.3"/>
    </reaction>
</comment>
<dbReference type="Pfam" id="PF02518">
    <property type="entry name" value="HATPase_c"/>
    <property type="match status" value="1"/>
</dbReference>
<dbReference type="EC" id="2.7.13.3" evidence="2"/>
<feature type="domain" description="HPt" evidence="10">
    <location>
        <begin position="9"/>
        <end position="117"/>
    </location>
</feature>
<protein>
    <recommendedName>
        <fullName evidence="2">histidine kinase</fullName>
        <ecNumber evidence="2">2.7.13.3</ecNumber>
    </recommendedName>
</protein>
<dbReference type="EMBL" id="CP089984">
    <property type="protein sequence ID" value="WXB16616.1"/>
    <property type="molecule type" value="Genomic_DNA"/>
</dbReference>
<evidence type="ECO:0000256" key="6">
    <source>
        <dbReference type="PROSITE-ProRule" id="PRU00110"/>
    </source>
</evidence>